<dbReference type="EC" id="3.6.1.73" evidence="10"/>
<reference evidence="13" key="1">
    <citation type="journal article" date="2019" name="Int. J. Syst. Evol. Microbiol.">
        <title>The Global Catalogue of Microorganisms (GCM) 10K type strain sequencing project: providing services to taxonomists for standard genome sequencing and annotation.</title>
        <authorList>
            <consortium name="The Broad Institute Genomics Platform"/>
            <consortium name="The Broad Institute Genome Sequencing Center for Infectious Disease"/>
            <person name="Wu L."/>
            <person name="Ma J."/>
        </authorList>
    </citation>
    <scope>NUCLEOTIDE SEQUENCE [LARGE SCALE GENOMIC DNA]</scope>
    <source>
        <strain evidence="13">CCUG 50353</strain>
    </source>
</reference>
<dbReference type="PANTHER" id="PTHR34699">
    <property type="match status" value="1"/>
</dbReference>
<keyword evidence="2 10" id="KW-0479">Metal-binding</keyword>
<dbReference type="NCBIfam" id="NF002850">
    <property type="entry name" value="PRK03114.1"/>
    <property type="match status" value="1"/>
</dbReference>
<evidence type="ECO:0000256" key="9">
    <source>
        <dbReference type="ARBA" id="ARBA00048781"/>
    </source>
</evidence>
<keyword evidence="4 10" id="KW-0378">Hydrolase</keyword>
<dbReference type="Proteomes" id="UP001595733">
    <property type="component" value="Unassembled WGS sequence"/>
</dbReference>
<dbReference type="Pfam" id="PF01931">
    <property type="entry name" value="NTPase_I-T"/>
    <property type="match status" value="1"/>
</dbReference>
<dbReference type="InterPro" id="IPR026533">
    <property type="entry name" value="NTPase/PRRC1"/>
</dbReference>
<feature type="binding site" evidence="10">
    <location>
        <begin position="7"/>
        <end position="12"/>
    </location>
    <ligand>
        <name>substrate</name>
    </ligand>
</feature>
<evidence type="ECO:0000256" key="7">
    <source>
        <dbReference type="ARBA" id="ARBA00023211"/>
    </source>
</evidence>
<dbReference type="PANTHER" id="PTHR34699:SF2">
    <property type="entry name" value="NON-CANONICAL PURINE NTP PHOSPHATASE_PRRC1 DOMAIN-CONTAINING PROTEIN"/>
    <property type="match status" value="1"/>
</dbReference>
<comment type="cofactor">
    <cofactor evidence="10">
        <name>Mg(2+)</name>
        <dbReference type="ChEBI" id="CHEBI:18420"/>
    </cofactor>
    <cofactor evidence="10">
        <name>Mn(2+)</name>
        <dbReference type="ChEBI" id="CHEBI:29035"/>
    </cofactor>
    <text evidence="10">Binds 1 divalent metal cation per subunit; can use either Mg(2+) or Mn(2+).</text>
</comment>
<dbReference type="RefSeq" id="WP_378142440.1">
    <property type="nucleotide sequence ID" value="NZ_JBHSEF010000026.1"/>
</dbReference>
<evidence type="ECO:0000259" key="11">
    <source>
        <dbReference type="Pfam" id="PF01931"/>
    </source>
</evidence>
<evidence type="ECO:0000256" key="5">
    <source>
        <dbReference type="ARBA" id="ARBA00022842"/>
    </source>
</evidence>
<dbReference type="InterPro" id="IPR002786">
    <property type="entry name" value="Non_canon_purine_NTPase"/>
</dbReference>
<comment type="similarity">
    <text evidence="10">Belongs to the YjjX NTPase family.</text>
</comment>
<comment type="caution">
    <text evidence="12">The sequence shown here is derived from an EMBL/GenBank/DDBJ whole genome shotgun (WGS) entry which is preliminary data.</text>
</comment>
<keyword evidence="7 10" id="KW-0464">Manganese</keyword>
<evidence type="ECO:0000256" key="10">
    <source>
        <dbReference type="HAMAP-Rule" id="MF_00648"/>
    </source>
</evidence>
<evidence type="ECO:0000256" key="2">
    <source>
        <dbReference type="ARBA" id="ARBA00022723"/>
    </source>
</evidence>
<sequence length="173" mass="18863">MKIVIGTTNKAKISAVREAFLKVGIMAEFHGVEANSLVSAQPLNDEETVKGAINRAKDTLKKEQGDLGIGLEGGVKWVNETLYLCNWGAMVTRSGHLYTATGAGLPLPPEIEMGIKKGHELGPLMDVYTNQKGIRHHEGAIGIFTNGLITRSDMFEHVVIQLIGQWQRENSVV</sequence>
<feature type="binding site" evidence="10">
    <location>
        <position position="64"/>
    </location>
    <ligand>
        <name>Mg(2+)</name>
        <dbReference type="ChEBI" id="CHEBI:18420"/>
    </ligand>
</feature>
<comment type="cofactor">
    <cofactor evidence="1">
        <name>Mn(2+)</name>
        <dbReference type="ChEBI" id="CHEBI:29035"/>
    </cofactor>
</comment>
<evidence type="ECO:0000256" key="8">
    <source>
        <dbReference type="ARBA" id="ARBA00048174"/>
    </source>
</evidence>
<keyword evidence="5 10" id="KW-0460">Magnesium</keyword>
<evidence type="ECO:0000313" key="13">
    <source>
        <dbReference type="Proteomes" id="UP001595733"/>
    </source>
</evidence>
<comment type="catalytic activity">
    <reaction evidence="8 10">
        <text>ITP + H2O = IDP + phosphate + H(+)</text>
        <dbReference type="Rhea" id="RHEA:28330"/>
        <dbReference type="ChEBI" id="CHEBI:15377"/>
        <dbReference type="ChEBI" id="CHEBI:15378"/>
        <dbReference type="ChEBI" id="CHEBI:43474"/>
        <dbReference type="ChEBI" id="CHEBI:58280"/>
        <dbReference type="ChEBI" id="CHEBI:61402"/>
        <dbReference type="EC" id="3.6.1.73"/>
    </reaction>
</comment>
<feature type="domain" description="Non-canonical purine NTP phosphatase/PRRC1" evidence="11">
    <location>
        <begin position="6"/>
        <end position="160"/>
    </location>
</feature>
<evidence type="ECO:0000256" key="4">
    <source>
        <dbReference type="ARBA" id="ARBA00022801"/>
    </source>
</evidence>
<evidence type="ECO:0000256" key="1">
    <source>
        <dbReference type="ARBA" id="ARBA00001936"/>
    </source>
</evidence>
<evidence type="ECO:0000256" key="3">
    <source>
        <dbReference type="ARBA" id="ARBA00022741"/>
    </source>
</evidence>
<comment type="function">
    <text evidence="10">Phosphatase that hydrolyzes non-canonical purine nucleotides such as XTP and ITP to their respective diphosphate derivatives. Probably excludes non-canonical purines from DNA/RNA precursor pool, thus preventing their incorporation into DNA/RNA and avoiding chromosomal lesions.</text>
</comment>
<organism evidence="12 13">
    <name type="scientific">Chryseomicrobium palamuruense</name>
    <dbReference type="NCBI Taxonomy" id="682973"/>
    <lineage>
        <taxon>Bacteria</taxon>
        <taxon>Bacillati</taxon>
        <taxon>Bacillota</taxon>
        <taxon>Bacilli</taxon>
        <taxon>Bacillales</taxon>
        <taxon>Caryophanaceae</taxon>
        <taxon>Chryseomicrobium</taxon>
    </lineage>
</organism>
<evidence type="ECO:0000256" key="6">
    <source>
        <dbReference type="ARBA" id="ARBA00023080"/>
    </source>
</evidence>
<dbReference type="Gene3D" id="3.90.950.10">
    <property type="match status" value="1"/>
</dbReference>
<protein>
    <recommendedName>
        <fullName evidence="10">Probable inosine/xanthosine triphosphatase</fullName>
        <shortName evidence="10">ITPase/XTPase</shortName>
        <ecNumber evidence="10">3.6.1.73</ecNumber>
    </recommendedName>
    <alternativeName>
        <fullName evidence="10">Non-canonical purine NTP phosphatase</fullName>
    </alternativeName>
    <alternativeName>
        <fullName evidence="10">Non-standard purine NTP phosphatase</fullName>
    </alternativeName>
    <alternativeName>
        <fullName evidence="10">Nucleoside-triphosphate phosphatase</fullName>
        <shortName evidence="10">NTPase</shortName>
    </alternativeName>
</protein>
<proteinExistence type="inferred from homology"/>
<dbReference type="HAMAP" id="MF_00648">
    <property type="entry name" value="Non_canon_purine_NTPase_YjjX"/>
    <property type="match status" value="1"/>
</dbReference>
<evidence type="ECO:0000313" key="12">
    <source>
        <dbReference type="EMBL" id="MFC4355878.1"/>
    </source>
</evidence>
<keyword evidence="13" id="KW-1185">Reference proteome</keyword>
<name>A0ABV8UZ92_9BACL</name>
<comment type="caution">
    <text evidence="10">Lacks conserved residue(s) required for the propagation of feature annotation.</text>
</comment>
<keyword evidence="6 10" id="KW-0546">Nucleotide metabolism</keyword>
<keyword evidence="3 10" id="KW-0547">Nucleotide-binding</keyword>
<dbReference type="SUPFAM" id="SSF52972">
    <property type="entry name" value="ITPase-like"/>
    <property type="match status" value="1"/>
</dbReference>
<comment type="subunit">
    <text evidence="10">Homodimer.</text>
</comment>
<dbReference type="InterPro" id="IPR050299">
    <property type="entry name" value="YjjX_NTPase"/>
</dbReference>
<dbReference type="InterPro" id="IPR029001">
    <property type="entry name" value="ITPase-like_fam"/>
</dbReference>
<dbReference type="EMBL" id="JBHSEF010000026">
    <property type="protein sequence ID" value="MFC4355878.1"/>
    <property type="molecule type" value="Genomic_DNA"/>
</dbReference>
<gene>
    <name evidence="12" type="ORF">ACFO0S_12530</name>
</gene>
<accession>A0ABV8UZ92</accession>
<comment type="catalytic activity">
    <reaction evidence="9 10">
        <text>XTP + H2O = XDP + phosphate + H(+)</text>
        <dbReference type="Rhea" id="RHEA:28406"/>
        <dbReference type="ChEBI" id="CHEBI:15377"/>
        <dbReference type="ChEBI" id="CHEBI:15378"/>
        <dbReference type="ChEBI" id="CHEBI:43474"/>
        <dbReference type="ChEBI" id="CHEBI:59884"/>
        <dbReference type="ChEBI" id="CHEBI:61314"/>
        <dbReference type="EC" id="3.6.1.73"/>
    </reaction>
</comment>